<gene>
    <name evidence="2" type="ORF">LIER_25428</name>
</gene>
<keyword evidence="3" id="KW-1185">Reference proteome</keyword>
<dbReference type="Proteomes" id="UP001454036">
    <property type="component" value="Unassembled WGS sequence"/>
</dbReference>
<evidence type="ECO:0000259" key="1">
    <source>
        <dbReference type="Pfam" id="PF25043"/>
    </source>
</evidence>
<dbReference type="AlphaFoldDB" id="A0AAV3R696"/>
<dbReference type="Pfam" id="PF25043">
    <property type="entry name" value="DUF7788"/>
    <property type="match status" value="1"/>
</dbReference>
<dbReference type="PANTHER" id="PTHR31373">
    <property type="entry name" value="OS06G0652100 PROTEIN"/>
    <property type="match status" value="1"/>
</dbReference>
<feature type="domain" description="DUF7788" evidence="1">
    <location>
        <begin position="8"/>
        <end position="72"/>
    </location>
</feature>
<dbReference type="InterPro" id="IPR011205">
    <property type="entry name" value="UCP015417_vWA"/>
</dbReference>
<protein>
    <recommendedName>
        <fullName evidence="1">DUF7788 domain-containing protein</fullName>
    </recommendedName>
</protein>
<proteinExistence type="predicted"/>
<organism evidence="2 3">
    <name type="scientific">Lithospermum erythrorhizon</name>
    <name type="common">Purple gromwell</name>
    <name type="synonym">Lithospermum officinale var. erythrorhizon</name>
    <dbReference type="NCBI Taxonomy" id="34254"/>
    <lineage>
        <taxon>Eukaryota</taxon>
        <taxon>Viridiplantae</taxon>
        <taxon>Streptophyta</taxon>
        <taxon>Embryophyta</taxon>
        <taxon>Tracheophyta</taxon>
        <taxon>Spermatophyta</taxon>
        <taxon>Magnoliopsida</taxon>
        <taxon>eudicotyledons</taxon>
        <taxon>Gunneridae</taxon>
        <taxon>Pentapetalae</taxon>
        <taxon>asterids</taxon>
        <taxon>lamiids</taxon>
        <taxon>Boraginales</taxon>
        <taxon>Boraginaceae</taxon>
        <taxon>Boraginoideae</taxon>
        <taxon>Lithospermeae</taxon>
        <taxon>Lithospermum</taxon>
    </lineage>
</organism>
<dbReference type="PANTHER" id="PTHR31373:SF27">
    <property type="entry name" value="TROVE DOMAIN-CONTAINING PROTEIN"/>
    <property type="match status" value="1"/>
</dbReference>
<evidence type="ECO:0000313" key="2">
    <source>
        <dbReference type="EMBL" id="GAA0171384.1"/>
    </source>
</evidence>
<sequence length="95" mass="11056">MGVWVHLAKYKNEGYKELPEVIFWDLRDEIVGVPEVNMHKHWVIIKGFSKTWATNWLENGVVPSLEEVMKIVQPPEAVMHSVVSRNELQNLVVFD</sequence>
<dbReference type="InterPro" id="IPR056690">
    <property type="entry name" value="DUF7788"/>
</dbReference>
<reference evidence="2 3" key="1">
    <citation type="submission" date="2024-01" db="EMBL/GenBank/DDBJ databases">
        <title>The complete chloroplast genome sequence of Lithospermum erythrorhizon: insights into the phylogenetic relationship among Boraginaceae species and the maternal lineages of purple gromwells.</title>
        <authorList>
            <person name="Okada T."/>
            <person name="Watanabe K."/>
        </authorList>
    </citation>
    <scope>NUCLEOTIDE SEQUENCE [LARGE SCALE GENOMIC DNA]</scope>
</reference>
<accession>A0AAV3R696</accession>
<name>A0AAV3R696_LITER</name>
<evidence type="ECO:0000313" key="3">
    <source>
        <dbReference type="Proteomes" id="UP001454036"/>
    </source>
</evidence>
<dbReference type="EMBL" id="BAABME010007653">
    <property type="protein sequence ID" value="GAA0171384.1"/>
    <property type="molecule type" value="Genomic_DNA"/>
</dbReference>
<comment type="caution">
    <text evidence="2">The sequence shown here is derived from an EMBL/GenBank/DDBJ whole genome shotgun (WGS) entry which is preliminary data.</text>
</comment>